<gene>
    <name evidence="8 10" type="primary">menA</name>
    <name evidence="10" type="ORF">E6O51_12390</name>
</gene>
<accession>A0A4V3WAX3</accession>
<evidence type="ECO:0000256" key="5">
    <source>
        <dbReference type="ARBA" id="ARBA00022692"/>
    </source>
</evidence>
<feature type="transmembrane region" description="Helical" evidence="8">
    <location>
        <begin position="226"/>
        <end position="251"/>
    </location>
</feature>
<feature type="transmembrane region" description="Helical" evidence="8">
    <location>
        <begin position="160"/>
        <end position="179"/>
    </location>
</feature>
<comment type="similarity">
    <text evidence="8">Belongs to the MenA family. Type 1 subfamily.</text>
</comment>
<organism evidence="10 11">
    <name type="scientific">Pseudothauera rhizosphaerae</name>
    <dbReference type="NCBI Taxonomy" id="2565932"/>
    <lineage>
        <taxon>Bacteria</taxon>
        <taxon>Pseudomonadati</taxon>
        <taxon>Pseudomonadota</taxon>
        <taxon>Betaproteobacteria</taxon>
        <taxon>Rhodocyclales</taxon>
        <taxon>Zoogloeaceae</taxon>
        <taxon>Pseudothauera</taxon>
    </lineage>
</organism>
<dbReference type="GO" id="GO:0005886">
    <property type="term" value="C:plasma membrane"/>
    <property type="evidence" value="ECO:0007669"/>
    <property type="project" value="UniProtKB-SubCell"/>
</dbReference>
<keyword evidence="6 8" id="KW-1133">Transmembrane helix</keyword>
<name>A0A4V3WAX3_9RHOO</name>
<evidence type="ECO:0000256" key="3">
    <source>
        <dbReference type="ARBA" id="ARBA00022475"/>
    </source>
</evidence>
<keyword evidence="7 8" id="KW-0472">Membrane</keyword>
<reference evidence="10 11" key="1">
    <citation type="submission" date="2019-04" db="EMBL/GenBank/DDBJ databases">
        <title>Azoarcus rhizosphaerae sp. nov. isolated from rhizosphere of Ficus religiosa.</title>
        <authorList>
            <person name="Lin S.-Y."/>
            <person name="Hameed A."/>
            <person name="Hsu Y.-H."/>
            <person name="Young C.-C."/>
        </authorList>
    </citation>
    <scope>NUCLEOTIDE SEQUENCE [LARGE SCALE GENOMIC DNA]</scope>
    <source>
        <strain evidence="10 11">CC-YHH848</strain>
    </source>
</reference>
<dbReference type="GO" id="GO:0046428">
    <property type="term" value="F:1,4-dihydroxy-2-naphthoate polyprenyltransferase activity"/>
    <property type="evidence" value="ECO:0007669"/>
    <property type="project" value="UniProtKB-UniRule"/>
</dbReference>
<dbReference type="Proteomes" id="UP000307956">
    <property type="component" value="Unassembled WGS sequence"/>
</dbReference>
<dbReference type="EC" id="2.5.1.74" evidence="8 9"/>
<dbReference type="Pfam" id="PF01040">
    <property type="entry name" value="UbiA"/>
    <property type="match status" value="1"/>
</dbReference>
<proteinExistence type="inferred from homology"/>
<keyword evidence="4 8" id="KW-0808">Transferase</keyword>
<keyword evidence="3 8" id="KW-1003">Cell membrane</keyword>
<sequence>MHTLRQSFPLSRPAQPRWLAARVWWLAARPRTLGIAVAPVAVGTALAVADGATIAWLVLLATLASAVLIQIGTNLYNDAADFERGTDGPRRLGPLRVTAGGLASAAAVKRGALLSFAAALALGCYLVAVGGGFILAIGIASLLAGWAYSGGPRPISHTPLGELFVLVFFGVLAVCGSHWLQAQAFSAVGVVAGLAVGAPAAAVLLVNNFRDLETDLLSGRRTLAAVLGRAGCLHAYGLLVLLPVPLLAAMALAGRPGALLGLVAVPAMVRLIGRFRAASGQAFNAVLADTARGGSVLGLAMAAGLLVESLF</sequence>
<dbReference type="HAMAP" id="MF_01937">
    <property type="entry name" value="MenA_1"/>
    <property type="match status" value="1"/>
</dbReference>
<evidence type="ECO:0000313" key="11">
    <source>
        <dbReference type="Proteomes" id="UP000307956"/>
    </source>
</evidence>
<evidence type="ECO:0000256" key="1">
    <source>
        <dbReference type="ARBA" id="ARBA00004141"/>
    </source>
</evidence>
<evidence type="ECO:0000256" key="6">
    <source>
        <dbReference type="ARBA" id="ARBA00022989"/>
    </source>
</evidence>
<feature type="transmembrane region" description="Helical" evidence="8">
    <location>
        <begin position="185"/>
        <end position="206"/>
    </location>
</feature>
<evidence type="ECO:0000256" key="4">
    <source>
        <dbReference type="ARBA" id="ARBA00022679"/>
    </source>
</evidence>
<comment type="subcellular location">
    <subcellularLocation>
        <location evidence="8">Cell membrane</location>
        <topology evidence="8">Multi-pass membrane protein</topology>
    </subcellularLocation>
    <subcellularLocation>
        <location evidence="1">Membrane</location>
        <topology evidence="1">Multi-pass membrane protein</topology>
    </subcellularLocation>
</comment>
<dbReference type="PANTHER" id="PTHR13929:SF0">
    <property type="entry name" value="UBIA PRENYLTRANSFERASE DOMAIN-CONTAINING PROTEIN 1"/>
    <property type="match status" value="1"/>
</dbReference>
<dbReference type="RefSeq" id="WP_136385291.1">
    <property type="nucleotide sequence ID" value="NZ_SSOD01000008.1"/>
</dbReference>
<feature type="transmembrane region" description="Helical" evidence="8">
    <location>
        <begin position="125"/>
        <end position="148"/>
    </location>
</feature>
<dbReference type="AlphaFoldDB" id="A0A4V3WAX3"/>
<comment type="pathway">
    <text evidence="8">Quinol/quinone metabolism; menaquinone biosynthesis; menaquinol from 1,4-dihydroxy-2-naphthoate: step 1/2.</text>
</comment>
<comment type="catalytic activity">
    <reaction evidence="8">
        <text>an all-trans-polyprenyl diphosphate + 1,4-dihydroxy-2-naphthoate + H(+) = a 2-demethylmenaquinol + CO2 + diphosphate</text>
        <dbReference type="Rhea" id="RHEA:26478"/>
        <dbReference type="Rhea" id="RHEA-COMP:9563"/>
        <dbReference type="Rhea" id="RHEA-COMP:9564"/>
        <dbReference type="ChEBI" id="CHEBI:11173"/>
        <dbReference type="ChEBI" id="CHEBI:15378"/>
        <dbReference type="ChEBI" id="CHEBI:16526"/>
        <dbReference type="ChEBI" id="CHEBI:33019"/>
        <dbReference type="ChEBI" id="CHEBI:55437"/>
        <dbReference type="ChEBI" id="CHEBI:58914"/>
        <dbReference type="EC" id="2.5.1.74"/>
    </reaction>
</comment>
<dbReference type="InterPro" id="IPR026046">
    <property type="entry name" value="UBIAD1"/>
</dbReference>
<dbReference type="PIRSF" id="PIRSF005355">
    <property type="entry name" value="UBIAD1"/>
    <property type="match status" value="1"/>
</dbReference>
<dbReference type="InterPro" id="IPR004657">
    <property type="entry name" value="MenA"/>
</dbReference>
<comment type="function">
    <text evidence="8">Conversion of 1,4-dihydroxy-2-naphthoate (DHNA) to demethylmenaquinone (DMK).</text>
</comment>
<evidence type="ECO:0000256" key="7">
    <source>
        <dbReference type="ARBA" id="ARBA00023136"/>
    </source>
</evidence>
<feature type="transmembrane region" description="Helical" evidence="8">
    <location>
        <begin position="32"/>
        <end position="49"/>
    </location>
</feature>
<evidence type="ECO:0000256" key="8">
    <source>
        <dbReference type="HAMAP-Rule" id="MF_01937"/>
    </source>
</evidence>
<dbReference type="PANTHER" id="PTHR13929">
    <property type="entry name" value="1,4-DIHYDROXY-2-NAPHTHOATE OCTAPRENYLTRANSFERASE"/>
    <property type="match status" value="1"/>
</dbReference>
<dbReference type="OrthoDB" id="9767568at2"/>
<keyword evidence="11" id="KW-1185">Reference proteome</keyword>
<keyword evidence="2 8" id="KW-0474">Menaquinone biosynthesis</keyword>
<keyword evidence="5 8" id="KW-0812">Transmembrane</keyword>
<dbReference type="EMBL" id="SSOD01000008">
    <property type="protein sequence ID" value="THF61017.1"/>
    <property type="molecule type" value="Genomic_DNA"/>
</dbReference>
<comment type="caution">
    <text evidence="10">The sequence shown here is derived from an EMBL/GenBank/DDBJ whole genome shotgun (WGS) entry which is preliminary data.</text>
</comment>
<dbReference type="InterPro" id="IPR000537">
    <property type="entry name" value="UbiA_prenyltransferase"/>
</dbReference>
<dbReference type="Gene3D" id="1.10.357.140">
    <property type="entry name" value="UbiA prenyltransferase"/>
    <property type="match status" value="1"/>
</dbReference>
<dbReference type="NCBIfam" id="TIGR00751">
    <property type="entry name" value="menA"/>
    <property type="match status" value="1"/>
</dbReference>
<evidence type="ECO:0000313" key="10">
    <source>
        <dbReference type="EMBL" id="THF61017.1"/>
    </source>
</evidence>
<evidence type="ECO:0000256" key="2">
    <source>
        <dbReference type="ARBA" id="ARBA00022428"/>
    </source>
</evidence>
<dbReference type="UniPathway" id="UPA00079">
    <property type="reaction ID" value="UER00168"/>
</dbReference>
<feature type="transmembrane region" description="Helical" evidence="8">
    <location>
        <begin position="55"/>
        <end position="76"/>
    </location>
</feature>
<dbReference type="InterPro" id="IPR044878">
    <property type="entry name" value="UbiA_sf"/>
</dbReference>
<dbReference type="GO" id="GO:0009234">
    <property type="term" value="P:menaquinone biosynthetic process"/>
    <property type="evidence" value="ECO:0007669"/>
    <property type="project" value="UniProtKB-UniRule"/>
</dbReference>
<dbReference type="GO" id="GO:0042371">
    <property type="term" value="P:vitamin K biosynthetic process"/>
    <property type="evidence" value="ECO:0007669"/>
    <property type="project" value="TreeGrafter"/>
</dbReference>
<protein>
    <recommendedName>
        <fullName evidence="8 9">1,4-dihydroxy-2-naphthoate octaprenyltransferase</fullName>
        <shortName evidence="8">DHNA-octaprenyltransferase</shortName>
        <ecNumber evidence="8 9">2.5.1.74</ecNumber>
    </recommendedName>
</protein>
<evidence type="ECO:0000256" key="9">
    <source>
        <dbReference type="NCBIfam" id="TIGR00751"/>
    </source>
</evidence>
<dbReference type="CDD" id="cd13962">
    <property type="entry name" value="PT_UbiA_UBIAD1"/>
    <property type="match status" value="1"/>
</dbReference>